<protein>
    <recommendedName>
        <fullName evidence="4">Ig-like domain-containing protein</fullName>
    </recommendedName>
</protein>
<keyword evidence="3" id="KW-1185">Reference proteome</keyword>
<name>A0ABW8JZ10_9GAMM</name>
<gene>
    <name evidence="2" type="ORF">ISS97_01290</name>
</gene>
<dbReference type="RefSeq" id="WP_379987471.1">
    <property type="nucleotide sequence ID" value="NZ_JADIKD010000005.1"/>
</dbReference>
<evidence type="ECO:0000256" key="1">
    <source>
        <dbReference type="SAM" id="SignalP"/>
    </source>
</evidence>
<evidence type="ECO:0008006" key="4">
    <source>
        <dbReference type="Google" id="ProtNLM"/>
    </source>
</evidence>
<evidence type="ECO:0000313" key="3">
    <source>
        <dbReference type="Proteomes" id="UP001620408"/>
    </source>
</evidence>
<feature type="signal peptide" evidence="1">
    <location>
        <begin position="1"/>
        <end position="36"/>
    </location>
</feature>
<organism evidence="2 3">
    <name type="scientific">Dyella koreensis</name>
    <dbReference type="NCBI Taxonomy" id="311235"/>
    <lineage>
        <taxon>Bacteria</taxon>
        <taxon>Pseudomonadati</taxon>
        <taxon>Pseudomonadota</taxon>
        <taxon>Gammaproteobacteria</taxon>
        <taxon>Lysobacterales</taxon>
        <taxon>Rhodanobacteraceae</taxon>
        <taxon>Dyella</taxon>
    </lineage>
</organism>
<comment type="caution">
    <text evidence="2">The sequence shown here is derived from an EMBL/GenBank/DDBJ whole genome shotgun (WGS) entry which is preliminary data.</text>
</comment>
<accession>A0ABW8JZ10</accession>
<feature type="chain" id="PRO_5045223682" description="Ig-like domain-containing protein" evidence="1">
    <location>
        <begin position="37"/>
        <end position="190"/>
    </location>
</feature>
<reference evidence="2 3" key="1">
    <citation type="submission" date="2020-10" db="EMBL/GenBank/DDBJ databases">
        <title>Phylogeny of dyella-like bacteria.</title>
        <authorList>
            <person name="Fu J."/>
        </authorList>
    </citation>
    <scope>NUCLEOTIDE SEQUENCE [LARGE SCALE GENOMIC DNA]</scope>
    <source>
        <strain evidence="2 3">BB4</strain>
    </source>
</reference>
<proteinExistence type="predicted"/>
<keyword evidence="1" id="KW-0732">Signal</keyword>
<sequence>MSALRVLKAILGSHASLALAAMLALGAGMAPSPVSAQGILPIVSCTGNHAATWSPGVTNATVLHTVTTDTSWSCTQLIALPVLTSASSHEQFTAPFNCNNLFSTAPITWTIHWSDNGGPATSSFTFTATVAPVNGNLVVTAPGNITTGRYAGRSATAVFTLLNLGATLNAQCSSATGVTSASGPSTFLIL</sequence>
<dbReference type="Proteomes" id="UP001620408">
    <property type="component" value="Unassembled WGS sequence"/>
</dbReference>
<evidence type="ECO:0000313" key="2">
    <source>
        <dbReference type="EMBL" id="MFK2915882.1"/>
    </source>
</evidence>
<dbReference type="EMBL" id="JADIKD010000005">
    <property type="protein sequence ID" value="MFK2915882.1"/>
    <property type="molecule type" value="Genomic_DNA"/>
</dbReference>